<dbReference type="InterPro" id="IPR034084">
    <property type="entry name" value="Thermitase-like_dom"/>
</dbReference>
<evidence type="ECO:0000259" key="9">
    <source>
        <dbReference type="Pfam" id="PF00082"/>
    </source>
</evidence>
<evidence type="ECO:0000313" key="11">
    <source>
        <dbReference type="Proteomes" id="UP001596002"/>
    </source>
</evidence>
<dbReference type="Pfam" id="PF00082">
    <property type="entry name" value="Peptidase_S8"/>
    <property type="match status" value="1"/>
</dbReference>
<feature type="active site" description="Charge relay system" evidence="7">
    <location>
        <position position="562"/>
    </location>
</feature>
<feature type="active site" description="Charge relay system" evidence="7">
    <location>
        <position position="408"/>
    </location>
</feature>
<evidence type="ECO:0000256" key="4">
    <source>
        <dbReference type="ARBA" id="ARBA00022670"/>
    </source>
</evidence>
<dbReference type="CDD" id="cd18773">
    <property type="entry name" value="PDC1_HK_sensor"/>
    <property type="match status" value="1"/>
</dbReference>
<evidence type="ECO:0000256" key="2">
    <source>
        <dbReference type="ARBA" id="ARBA00011073"/>
    </source>
</evidence>
<feature type="domain" description="Peptidase S8/S53" evidence="9">
    <location>
        <begin position="368"/>
        <end position="610"/>
    </location>
</feature>
<dbReference type="InterPro" id="IPR015500">
    <property type="entry name" value="Peptidase_S8_subtilisin-rel"/>
</dbReference>
<dbReference type="PROSITE" id="PS00136">
    <property type="entry name" value="SUBTILASE_ASP"/>
    <property type="match status" value="1"/>
</dbReference>
<evidence type="ECO:0000256" key="1">
    <source>
        <dbReference type="ARBA" id="ARBA00004613"/>
    </source>
</evidence>
<keyword evidence="4 7" id="KW-0645">Protease</keyword>
<dbReference type="InterPro" id="IPR036852">
    <property type="entry name" value="Peptidase_S8/S53_dom_sf"/>
</dbReference>
<dbReference type="CDD" id="cd07484">
    <property type="entry name" value="Peptidases_S8_Thermitase_like"/>
    <property type="match status" value="1"/>
</dbReference>
<evidence type="ECO:0000256" key="7">
    <source>
        <dbReference type="PROSITE-ProRule" id="PRU01240"/>
    </source>
</evidence>
<dbReference type="InterPro" id="IPR023828">
    <property type="entry name" value="Peptidase_S8_Ser-AS"/>
</dbReference>
<keyword evidence="5 7" id="KW-0378">Hydrolase</keyword>
<dbReference type="PROSITE" id="PS00138">
    <property type="entry name" value="SUBTILASE_SER"/>
    <property type="match status" value="1"/>
</dbReference>
<name>A0ABV9Q118_9BACL</name>
<proteinExistence type="inferred from homology"/>
<dbReference type="InterPro" id="IPR023827">
    <property type="entry name" value="Peptidase_S8_Asp-AS"/>
</dbReference>
<dbReference type="InterPro" id="IPR050131">
    <property type="entry name" value="Peptidase_S8_subtilisin-like"/>
</dbReference>
<feature type="active site" description="Charge relay system" evidence="7">
    <location>
        <position position="375"/>
    </location>
</feature>
<dbReference type="PROSITE" id="PS51892">
    <property type="entry name" value="SUBTILASE"/>
    <property type="match status" value="1"/>
</dbReference>
<evidence type="ECO:0000256" key="6">
    <source>
        <dbReference type="ARBA" id="ARBA00022825"/>
    </source>
</evidence>
<dbReference type="Gene3D" id="3.40.50.200">
    <property type="entry name" value="Peptidase S8/S53 domain"/>
    <property type="match status" value="1"/>
</dbReference>
<comment type="subcellular location">
    <subcellularLocation>
        <location evidence="1">Secreted</location>
    </subcellularLocation>
</comment>
<reference evidence="11" key="1">
    <citation type="journal article" date="2019" name="Int. J. Syst. Evol. Microbiol.">
        <title>The Global Catalogue of Microorganisms (GCM) 10K type strain sequencing project: providing services to taxonomists for standard genome sequencing and annotation.</title>
        <authorList>
            <consortium name="The Broad Institute Genomics Platform"/>
            <consortium name="The Broad Institute Genome Sequencing Center for Infectious Disease"/>
            <person name="Wu L."/>
            <person name="Ma J."/>
        </authorList>
    </citation>
    <scope>NUCLEOTIDE SEQUENCE [LARGE SCALE GENOMIC DNA]</scope>
    <source>
        <strain evidence="11">WYCCWR 12678</strain>
    </source>
</reference>
<accession>A0ABV9Q118</accession>
<sequence length="652" mass="71573">MKRYIWGGTTVALLLAMSAILGPRPFRLPLDGPPRIANLPGAQPRILNDAKAAKDLRAQVTGKQGRDQIAAQDMAITAALCVRDCRFMLQHLANQLDHTTDPAMRSKLIRDAVQEHPQFRSIVFHAANGQTLSYGTSLKPQYLRESADEVRKTSQFYVTDMYEGTGKDSQLLMSMALPVIHNSQSVGVLAAEVEMGYLRRVADQVDNQMGTVTHLNTHDGNQVLFHPEKPHVQGGNGVSQNVDGTKWNTSSRIVRSKAEDIRVEGKRNEVLVQFHKEPTQAELAKITSDINGVVVKRNHLPSFVFRSKTMKTEELVAYFQNMGVKMVEPHRVLRQNELPNDQLYERYQWNFPQINIEKAWNTTTGNPNTIIAVVDTGIDLDHPEFEGQLVEGHNMIEDTNRPQDDNGHGTHVAGVVIARTNNIEGVAGMNWNSKVMPIKALDAEGTGSVFDIADGIRWAADHGAKVINLSLGEYEDSRYLHQAIQYAASKDALVVAAMGNDDTDQPSYPAAYPEVLSVAAVDQNAQRATFSNFGSHAGVAAPGVSIASTFPDHRYAALSGTSMASPHVAGLAGLIRALNPALTAGEVKDIILRTATDKGPKGTDPYYGRGLINVTEAIRQAQAKPQDMGRAGQAPEPAGKKPWWWFFRRLFG</sequence>
<dbReference type="RefSeq" id="WP_380025349.1">
    <property type="nucleotide sequence ID" value="NZ_JBHSHC010000057.1"/>
</dbReference>
<keyword evidence="11" id="KW-1185">Reference proteome</keyword>
<dbReference type="Proteomes" id="UP001596002">
    <property type="component" value="Unassembled WGS sequence"/>
</dbReference>
<keyword evidence="6 7" id="KW-0720">Serine protease</keyword>
<dbReference type="PANTHER" id="PTHR43806">
    <property type="entry name" value="PEPTIDASE S8"/>
    <property type="match status" value="1"/>
</dbReference>
<keyword evidence="3" id="KW-0964">Secreted</keyword>
<dbReference type="InterPro" id="IPR000209">
    <property type="entry name" value="Peptidase_S8/S53_dom"/>
</dbReference>
<dbReference type="Gene3D" id="3.30.450.20">
    <property type="entry name" value="PAS domain"/>
    <property type="match status" value="2"/>
</dbReference>
<evidence type="ECO:0000256" key="5">
    <source>
        <dbReference type="ARBA" id="ARBA00022801"/>
    </source>
</evidence>
<comment type="similarity">
    <text evidence="2 7 8">Belongs to the peptidase S8 family.</text>
</comment>
<protein>
    <submittedName>
        <fullName evidence="10">S8 family serine peptidase</fullName>
    </submittedName>
</protein>
<dbReference type="PRINTS" id="PR00723">
    <property type="entry name" value="SUBTILISIN"/>
</dbReference>
<dbReference type="EMBL" id="JBHSHC010000057">
    <property type="protein sequence ID" value="MFC4767428.1"/>
    <property type="molecule type" value="Genomic_DNA"/>
</dbReference>
<organism evidence="10 11">
    <name type="scientific">Effusibacillus consociatus</name>
    <dbReference type="NCBI Taxonomy" id="1117041"/>
    <lineage>
        <taxon>Bacteria</taxon>
        <taxon>Bacillati</taxon>
        <taxon>Bacillota</taxon>
        <taxon>Bacilli</taxon>
        <taxon>Bacillales</taxon>
        <taxon>Alicyclobacillaceae</taxon>
        <taxon>Effusibacillus</taxon>
    </lineage>
</organism>
<dbReference type="PANTHER" id="PTHR43806:SF11">
    <property type="entry name" value="CEREVISIN-RELATED"/>
    <property type="match status" value="1"/>
</dbReference>
<comment type="caution">
    <text evidence="10">The sequence shown here is derived from an EMBL/GenBank/DDBJ whole genome shotgun (WGS) entry which is preliminary data.</text>
</comment>
<evidence type="ECO:0000256" key="8">
    <source>
        <dbReference type="RuleBase" id="RU003355"/>
    </source>
</evidence>
<evidence type="ECO:0000313" key="10">
    <source>
        <dbReference type="EMBL" id="MFC4767428.1"/>
    </source>
</evidence>
<evidence type="ECO:0000256" key="3">
    <source>
        <dbReference type="ARBA" id="ARBA00022525"/>
    </source>
</evidence>
<gene>
    <name evidence="10" type="ORF">ACFO8Q_08635</name>
</gene>
<dbReference type="SUPFAM" id="SSF52743">
    <property type="entry name" value="Subtilisin-like"/>
    <property type="match status" value="1"/>
</dbReference>